<dbReference type="OrthoDB" id="9787701at2"/>
<dbReference type="GO" id="GO:0004527">
    <property type="term" value="F:exonuclease activity"/>
    <property type="evidence" value="ECO:0007669"/>
    <property type="project" value="UniProtKB-KW"/>
</dbReference>
<dbReference type="GO" id="GO:0006281">
    <property type="term" value="P:DNA repair"/>
    <property type="evidence" value="ECO:0007669"/>
    <property type="project" value="UniProtKB-KW"/>
</dbReference>
<evidence type="ECO:0000313" key="10">
    <source>
        <dbReference type="EMBL" id="TQJ12219.1"/>
    </source>
</evidence>
<dbReference type="Gene3D" id="3.60.10.10">
    <property type="entry name" value="Endonuclease/exonuclease/phosphatase"/>
    <property type="match status" value="1"/>
</dbReference>
<keyword evidence="3" id="KW-0540">Nuclease</keyword>
<evidence type="ECO:0000313" key="11">
    <source>
        <dbReference type="Proteomes" id="UP000316298"/>
    </source>
</evidence>
<organism evidence="10 11">
    <name type="scientific">Kribbella jejuensis</name>
    <dbReference type="NCBI Taxonomy" id="236068"/>
    <lineage>
        <taxon>Bacteria</taxon>
        <taxon>Bacillati</taxon>
        <taxon>Actinomycetota</taxon>
        <taxon>Actinomycetes</taxon>
        <taxon>Propionibacteriales</taxon>
        <taxon>Kribbellaceae</taxon>
        <taxon>Kribbella</taxon>
    </lineage>
</organism>
<evidence type="ECO:0000256" key="2">
    <source>
        <dbReference type="ARBA" id="ARBA00001946"/>
    </source>
</evidence>
<dbReference type="GO" id="GO:0004519">
    <property type="term" value="F:endonuclease activity"/>
    <property type="evidence" value="ECO:0007669"/>
    <property type="project" value="UniProtKB-KW"/>
</dbReference>
<evidence type="ECO:0000256" key="6">
    <source>
        <dbReference type="ARBA" id="ARBA00022801"/>
    </source>
</evidence>
<dbReference type="Pfam" id="PF03372">
    <property type="entry name" value="Exo_endo_phos"/>
    <property type="match status" value="1"/>
</dbReference>
<feature type="domain" description="Endonuclease/exonuclease/phosphatase" evidence="9">
    <location>
        <begin position="8"/>
        <end position="254"/>
    </location>
</feature>
<keyword evidence="7" id="KW-0460">Magnesium</keyword>
<keyword evidence="11" id="KW-1185">Reference proteome</keyword>
<dbReference type="SUPFAM" id="SSF56219">
    <property type="entry name" value="DNase I-like"/>
    <property type="match status" value="1"/>
</dbReference>
<evidence type="ECO:0000256" key="8">
    <source>
        <dbReference type="ARBA" id="ARBA00023204"/>
    </source>
</evidence>
<keyword evidence="4" id="KW-0479">Metal-binding</keyword>
<keyword evidence="10" id="KW-0269">Exonuclease</keyword>
<sequence length="265" mass="29692">MNTVTIATLNVWNTSGDWPARRAILQRELSDLNPDLMTLQETVVTADDDQVREILPPEYHVVHQSARHPNGQGVSIASRWPIGQIEEVDLHLTPRSDDFPCTTLITEILAPPPIGRIWLANHFPDWQLDHEAERRTQAAATARILDDLATEKPGHLLVAGDFDAEPDADSIRFWTGKHVVDDFSVCYRDAWASAHPTDPGHTFVPDNPHSEDWDWPFRRIDYILVRCGAHGGPTLRIEDCRRILDGPNTTASDHYGLVAVLTTPG</sequence>
<comment type="cofactor">
    <cofactor evidence="1">
        <name>Mn(2+)</name>
        <dbReference type="ChEBI" id="CHEBI:29035"/>
    </cofactor>
</comment>
<keyword evidence="10" id="KW-0255">Endonuclease</keyword>
<evidence type="ECO:0000256" key="3">
    <source>
        <dbReference type="ARBA" id="ARBA00022722"/>
    </source>
</evidence>
<dbReference type="InterPro" id="IPR005135">
    <property type="entry name" value="Endo/exonuclease/phosphatase"/>
</dbReference>
<protein>
    <submittedName>
        <fullName evidence="10">Endonuclease/exonuclease/phosphatase family metal-dependent hydrolase</fullName>
    </submittedName>
</protein>
<dbReference type="PANTHER" id="PTHR15822">
    <property type="entry name" value="TRAF AND TNF RECEPTOR-ASSOCIATED PROTEIN"/>
    <property type="match status" value="1"/>
</dbReference>
<dbReference type="GO" id="GO:0046872">
    <property type="term" value="F:metal ion binding"/>
    <property type="evidence" value="ECO:0007669"/>
    <property type="project" value="UniProtKB-KW"/>
</dbReference>
<dbReference type="PANTHER" id="PTHR15822:SF4">
    <property type="entry name" value="TYROSYL-DNA PHOSPHODIESTERASE 2"/>
    <property type="match status" value="1"/>
</dbReference>
<dbReference type="Proteomes" id="UP000316298">
    <property type="component" value="Unassembled WGS sequence"/>
</dbReference>
<evidence type="ECO:0000256" key="4">
    <source>
        <dbReference type="ARBA" id="ARBA00022723"/>
    </source>
</evidence>
<dbReference type="InterPro" id="IPR036691">
    <property type="entry name" value="Endo/exonu/phosph_ase_sf"/>
</dbReference>
<keyword evidence="5" id="KW-0227">DNA damage</keyword>
<dbReference type="AlphaFoldDB" id="A0A542EA96"/>
<dbReference type="InterPro" id="IPR051547">
    <property type="entry name" value="TDP2-like"/>
</dbReference>
<accession>A0A542EA96</accession>
<evidence type="ECO:0000259" key="9">
    <source>
        <dbReference type="Pfam" id="PF03372"/>
    </source>
</evidence>
<reference evidence="10 11" key="1">
    <citation type="submission" date="2019-06" db="EMBL/GenBank/DDBJ databases">
        <title>Sequencing the genomes of 1000 actinobacteria strains.</title>
        <authorList>
            <person name="Klenk H.-P."/>
        </authorList>
    </citation>
    <scope>NUCLEOTIDE SEQUENCE [LARGE SCALE GENOMIC DNA]</scope>
    <source>
        <strain evidence="10 11">DSM 17305</strain>
    </source>
</reference>
<gene>
    <name evidence="10" type="ORF">FB475_5149</name>
</gene>
<name>A0A542EA96_9ACTN</name>
<keyword evidence="6 10" id="KW-0378">Hydrolase</keyword>
<comment type="caution">
    <text evidence="10">The sequence shown here is derived from an EMBL/GenBank/DDBJ whole genome shotgun (WGS) entry which is preliminary data.</text>
</comment>
<evidence type="ECO:0000256" key="1">
    <source>
        <dbReference type="ARBA" id="ARBA00001936"/>
    </source>
</evidence>
<dbReference type="RefSeq" id="WP_141859090.1">
    <property type="nucleotide sequence ID" value="NZ_BAAAKA010000005.1"/>
</dbReference>
<keyword evidence="8" id="KW-0234">DNA repair</keyword>
<evidence type="ECO:0000256" key="7">
    <source>
        <dbReference type="ARBA" id="ARBA00022842"/>
    </source>
</evidence>
<proteinExistence type="predicted"/>
<evidence type="ECO:0000256" key="5">
    <source>
        <dbReference type="ARBA" id="ARBA00022763"/>
    </source>
</evidence>
<comment type="cofactor">
    <cofactor evidence="2">
        <name>Mg(2+)</name>
        <dbReference type="ChEBI" id="CHEBI:18420"/>
    </cofactor>
</comment>
<dbReference type="EMBL" id="VFMM01000002">
    <property type="protein sequence ID" value="TQJ12219.1"/>
    <property type="molecule type" value="Genomic_DNA"/>
</dbReference>